<dbReference type="AlphaFoldDB" id="A0A1R3J8T9"/>
<keyword evidence="2" id="KW-1185">Reference proteome</keyword>
<protein>
    <submittedName>
        <fullName evidence="1">Uncharacterized protein</fullName>
    </submittedName>
</protein>
<dbReference type="Proteomes" id="UP000188268">
    <property type="component" value="Unassembled WGS sequence"/>
</dbReference>
<evidence type="ECO:0000313" key="2">
    <source>
        <dbReference type="Proteomes" id="UP000188268"/>
    </source>
</evidence>
<dbReference type="EMBL" id="AWWV01008345">
    <property type="protein sequence ID" value="OMO91234.1"/>
    <property type="molecule type" value="Genomic_DNA"/>
</dbReference>
<dbReference type="Gramene" id="OMO91234">
    <property type="protein sequence ID" value="OMO91234"/>
    <property type="gene ID" value="CCACVL1_07186"/>
</dbReference>
<name>A0A1R3J8T9_COCAP</name>
<accession>A0A1R3J8T9</accession>
<comment type="caution">
    <text evidence="1">The sequence shown here is derived from an EMBL/GenBank/DDBJ whole genome shotgun (WGS) entry which is preliminary data.</text>
</comment>
<sequence>MAAIFIVYRRARQYPETTKTENAMNFKAINFF</sequence>
<gene>
    <name evidence="1" type="ORF">CCACVL1_07186</name>
</gene>
<proteinExistence type="predicted"/>
<organism evidence="1 2">
    <name type="scientific">Corchorus capsularis</name>
    <name type="common">Jute</name>
    <dbReference type="NCBI Taxonomy" id="210143"/>
    <lineage>
        <taxon>Eukaryota</taxon>
        <taxon>Viridiplantae</taxon>
        <taxon>Streptophyta</taxon>
        <taxon>Embryophyta</taxon>
        <taxon>Tracheophyta</taxon>
        <taxon>Spermatophyta</taxon>
        <taxon>Magnoliopsida</taxon>
        <taxon>eudicotyledons</taxon>
        <taxon>Gunneridae</taxon>
        <taxon>Pentapetalae</taxon>
        <taxon>rosids</taxon>
        <taxon>malvids</taxon>
        <taxon>Malvales</taxon>
        <taxon>Malvaceae</taxon>
        <taxon>Grewioideae</taxon>
        <taxon>Apeibeae</taxon>
        <taxon>Corchorus</taxon>
    </lineage>
</organism>
<evidence type="ECO:0000313" key="1">
    <source>
        <dbReference type="EMBL" id="OMO91234.1"/>
    </source>
</evidence>
<reference evidence="1 2" key="1">
    <citation type="submission" date="2013-09" db="EMBL/GenBank/DDBJ databases">
        <title>Corchorus capsularis genome sequencing.</title>
        <authorList>
            <person name="Alam M."/>
            <person name="Haque M.S."/>
            <person name="Islam M.S."/>
            <person name="Emdad E.M."/>
            <person name="Islam M.M."/>
            <person name="Ahmed B."/>
            <person name="Halim A."/>
            <person name="Hossen Q.M.M."/>
            <person name="Hossain M.Z."/>
            <person name="Ahmed R."/>
            <person name="Khan M.M."/>
            <person name="Islam R."/>
            <person name="Rashid M.M."/>
            <person name="Khan S.A."/>
            <person name="Rahman M.S."/>
            <person name="Alam M."/>
        </authorList>
    </citation>
    <scope>NUCLEOTIDE SEQUENCE [LARGE SCALE GENOMIC DNA]</scope>
    <source>
        <strain evidence="2">cv. CVL-1</strain>
        <tissue evidence="1">Whole seedling</tissue>
    </source>
</reference>